<evidence type="ECO:0000313" key="3">
    <source>
        <dbReference type="Proteomes" id="UP001592531"/>
    </source>
</evidence>
<reference evidence="2 3" key="1">
    <citation type="submission" date="2024-09" db="EMBL/GenBank/DDBJ databases">
        <authorList>
            <person name="Lee S.D."/>
        </authorList>
    </citation>
    <scope>NUCLEOTIDE SEQUENCE [LARGE SCALE GENOMIC DNA]</scope>
    <source>
        <strain evidence="2 3">N8-3</strain>
    </source>
</reference>
<comment type="caution">
    <text evidence="2">The sequence shown here is derived from an EMBL/GenBank/DDBJ whole genome shotgun (WGS) entry which is preliminary data.</text>
</comment>
<accession>A0ABV6W3V8</accession>
<evidence type="ECO:0000256" key="1">
    <source>
        <dbReference type="SAM" id="MobiDB-lite"/>
    </source>
</evidence>
<dbReference type="Proteomes" id="UP001592531">
    <property type="component" value="Unassembled WGS sequence"/>
</dbReference>
<dbReference type="EMBL" id="JBHFAB010000029">
    <property type="protein sequence ID" value="MFC1420675.1"/>
    <property type="molecule type" value="Genomic_DNA"/>
</dbReference>
<feature type="region of interest" description="Disordered" evidence="1">
    <location>
        <begin position="1"/>
        <end position="37"/>
    </location>
</feature>
<evidence type="ECO:0000313" key="2">
    <source>
        <dbReference type="EMBL" id="MFC1420675.1"/>
    </source>
</evidence>
<protein>
    <submittedName>
        <fullName evidence="2">Uncharacterized protein</fullName>
    </submittedName>
</protein>
<organism evidence="2 3">
    <name type="scientific">Streptacidiphilus cavernicola</name>
    <dbReference type="NCBI Taxonomy" id="3342716"/>
    <lineage>
        <taxon>Bacteria</taxon>
        <taxon>Bacillati</taxon>
        <taxon>Actinomycetota</taxon>
        <taxon>Actinomycetes</taxon>
        <taxon>Kitasatosporales</taxon>
        <taxon>Streptomycetaceae</taxon>
        <taxon>Streptacidiphilus</taxon>
    </lineage>
</organism>
<gene>
    <name evidence="2" type="ORF">ACEZDE_29130</name>
</gene>
<keyword evidence="3" id="KW-1185">Reference proteome</keyword>
<sequence>MRAVPAPAPAAPRLLPPPPAASELPPQASLGPVETGHGPVDAALARLGELDGVPVEAHAEVYEGVHQVLRDTLKGLDEPRPNQ</sequence>
<dbReference type="RefSeq" id="WP_380542378.1">
    <property type="nucleotide sequence ID" value="NZ_JBHFAB010000029.1"/>
</dbReference>
<proteinExistence type="predicted"/>
<feature type="compositionally biased region" description="Pro residues" evidence="1">
    <location>
        <begin position="1"/>
        <end position="20"/>
    </location>
</feature>
<name>A0ABV6W3V8_9ACTN</name>